<evidence type="ECO:0000256" key="1">
    <source>
        <dbReference type="ARBA" id="ARBA00022679"/>
    </source>
</evidence>
<dbReference type="PROSITE" id="PS51873">
    <property type="entry name" value="TRIAD"/>
    <property type="match status" value="1"/>
</dbReference>
<dbReference type="InterPro" id="IPR047552">
    <property type="entry name" value="Rcat_RBR_RNF217"/>
</dbReference>
<dbReference type="Pfam" id="PF22191">
    <property type="entry name" value="IBR_1"/>
    <property type="match status" value="1"/>
</dbReference>
<comment type="caution">
    <text evidence="9">The sequence shown here is derived from an EMBL/GenBank/DDBJ whole genome shotgun (WGS) entry which is preliminary data.</text>
</comment>
<evidence type="ECO:0000256" key="6">
    <source>
        <dbReference type="ARBA" id="ARBA00022833"/>
    </source>
</evidence>
<dbReference type="Gene3D" id="1.20.120.1750">
    <property type="match status" value="1"/>
</dbReference>
<dbReference type="EMBL" id="CAJOBB010018427">
    <property type="protein sequence ID" value="CAF4348927.1"/>
    <property type="molecule type" value="Genomic_DNA"/>
</dbReference>
<keyword evidence="7" id="KW-0472">Membrane</keyword>
<keyword evidence="3" id="KW-0677">Repeat</keyword>
<keyword evidence="2" id="KW-0479">Metal-binding</keyword>
<evidence type="ECO:0000313" key="9">
    <source>
        <dbReference type="EMBL" id="CAF4348927.1"/>
    </source>
</evidence>
<proteinExistence type="predicted"/>
<dbReference type="CDD" id="cd20350">
    <property type="entry name" value="Rcat_RBR_RNF217"/>
    <property type="match status" value="1"/>
</dbReference>
<dbReference type="SUPFAM" id="SSF57850">
    <property type="entry name" value="RING/U-box"/>
    <property type="match status" value="1"/>
</dbReference>
<evidence type="ECO:0000256" key="2">
    <source>
        <dbReference type="ARBA" id="ARBA00022723"/>
    </source>
</evidence>
<keyword evidence="7" id="KW-0812">Transmembrane</keyword>
<dbReference type="GO" id="GO:0008270">
    <property type="term" value="F:zinc ion binding"/>
    <property type="evidence" value="ECO:0007669"/>
    <property type="project" value="UniProtKB-KW"/>
</dbReference>
<evidence type="ECO:0000256" key="7">
    <source>
        <dbReference type="SAM" id="Phobius"/>
    </source>
</evidence>
<organism evidence="9 10">
    <name type="scientific">Adineta steineri</name>
    <dbReference type="NCBI Taxonomy" id="433720"/>
    <lineage>
        <taxon>Eukaryota</taxon>
        <taxon>Metazoa</taxon>
        <taxon>Spiralia</taxon>
        <taxon>Gnathifera</taxon>
        <taxon>Rotifera</taxon>
        <taxon>Eurotatoria</taxon>
        <taxon>Bdelloidea</taxon>
        <taxon>Adinetida</taxon>
        <taxon>Adinetidae</taxon>
        <taxon>Adineta</taxon>
    </lineage>
</organism>
<dbReference type="InterPro" id="IPR044066">
    <property type="entry name" value="TRIAD_supradom"/>
</dbReference>
<protein>
    <recommendedName>
        <fullName evidence="8">RING-type domain-containing protein</fullName>
    </recommendedName>
</protein>
<dbReference type="GO" id="GO:0004842">
    <property type="term" value="F:ubiquitin-protein transferase activity"/>
    <property type="evidence" value="ECO:0007669"/>
    <property type="project" value="InterPro"/>
</dbReference>
<keyword evidence="7" id="KW-1133">Transmembrane helix</keyword>
<gene>
    <name evidence="9" type="ORF">KXQ929_LOCUS48151</name>
</gene>
<keyword evidence="6" id="KW-0862">Zinc</keyword>
<evidence type="ECO:0000256" key="5">
    <source>
        <dbReference type="ARBA" id="ARBA00022786"/>
    </source>
</evidence>
<evidence type="ECO:0000259" key="8">
    <source>
        <dbReference type="PROSITE" id="PS51873"/>
    </source>
</evidence>
<evidence type="ECO:0000313" key="10">
    <source>
        <dbReference type="Proteomes" id="UP000663868"/>
    </source>
</evidence>
<keyword evidence="1" id="KW-0808">Transferase</keyword>
<feature type="non-terminal residue" evidence="9">
    <location>
        <position position="1"/>
    </location>
</feature>
<evidence type="ECO:0000256" key="4">
    <source>
        <dbReference type="ARBA" id="ARBA00022771"/>
    </source>
</evidence>
<dbReference type="Proteomes" id="UP000663868">
    <property type="component" value="Unassembled WGS sequence"/>
</dbReference>
<feature type="transmembrane region" description="Helical" evidence="7">
    <location>
        <begin position="134"/>
        <end position="164"/>
    </location>
</feature>
<reference evidence="9" key="1">
    <citation type="submission" date="2021-02" db="EMBL/GenBank/DDBJ databases">
        <authorList>
            <person name="Nowell W R."/>
        </authorList>
    </citation>
    <scope>NUCLEOTIDE SEQUENCE</scope>
</reference>
<feature type="domain" description="RING-type" evidence="8">
    <location>
        <begin position="1"/>
        <end position="113"/>
    </location>
</feature>
<keyword evidence="4" id="KW-0863">Zinc-finger</keyword>
<evidence type="ECO:0000256" key="3">
    <source>
        <dbReference type="ARBA" id="ARBA00022737"/>
    </source>
</evidence>
<keyword evidence="5" id="KW-0833">Ubl conjugation pathway</keyword>
<accession>A0A820KXR1</accession>
<sequence length="185" mass="21430">MRRAPTKVQCVECNLIWCFQCHSPWHDGIQCKEFRRGDRMLKKWAREVHYGQHNAQQCPSCKVYIQRTKGCDHIVCLRCKTEFCYKCGGRFRDIKFIGDHYSELSVLGCKYRFYPDRPLKRRLIRGSILCGKILAAPVILCLAVVAGAVCAGIGLPAYCCFTLVRHIKARRRRHHSKLKEPVLMS</sequence>
<name>A0A820KXR1_9BILA</name>
<dbReference type="PANTHER" id="PTHR11685">
    <property type="entry name" value="RBR FAMILY RING FINGER AND IBR DOMAIN-CONTAINING"/>
    <property type="match status" value="1"/>
</dbReference>
<dbReference type="GO" id="GO:0016567">
    <property type="term" value="P:protein ubiquitination"/>
    <property type="evidence" value="ECO:0007669"/>
    <property type="project" value="InterPro"/>
</dbReference>
<dbReference type="InterPro" id="IPR031127">
    <property type="entry name" value="E3_UB_ligase_RBR"/>
</dbReference>
<dbReference type="AlphaFoldDB" id="A0A820KXR1"/>